<keyword evidence="1" id="KW-0472">Membrane</keyword>
<keyword evidence="1" id="KW-1133">Transmembrane helix</keyword>
<dbReference type="RefSeq" id="WP_097107407.1">
    <property type="nucleotide sequence ID" value="NZ_OCPC01000002.1"/>
</dbReference>
<protein>
    <submittedName>
        <fullName evidence="2">Uncharacterized protein</fullName>
    </submittedName>
</protein>
<dbReference type="Proteomes" id="UP000219465">
    <property type="component" value="Unassembled WGS sequence"/>
</dbReference>
<gene>
    <name evidence="2" type="ORF">SAMN05877838_2032</name>
</gene>
<reference evidence="3" key="1">
    <citation type="submission" date="2017-08" db="EMBL/GenBank/DDBJ databases">
        <authorList>
            <person name="Varghese N."/>
            <person name="Submissions S."/>
        </authorList>
    </citation>
    <scope>NUCLEOTIDE SEQUENCE [LARGE SCALE GENOMIC DNA]</scope>
    <source>
        <strain evidence="3">KCTC 23107</strain>
    </source>
</reference>
<name>A0A286IAP4_9HYPH</name>
<dbReference type="OrthoDB" id="7406133at2"/>
<evidence type="ECO:0000256" key="1">
    <source>
        <dbReference type="SAM" id="Phobius"/>
    </source>
</evidence>
<feature type="transmembrane region" description="Helical" evidence="1">
    <location>
        <begin position="12"/>
        <end position="35"/>
    </location>
</feature>
<evidence type="ECO:0000313" key="2">
    <source>
        <dbReference type="EMBL" id="SOE17141.1"/>
    </source>
</evidence>
<keyword evidence="3" id="KW-1185">Reference proteome</keyword>
<proteinExistence type="predicted"/>
<keyword evidence="1" id="KW-0812">Transmembrane</keyword>
<evidence type="ECO:0000313" key="3">
    <source>
        <dbReference type="Proteomes" id="UP000219465"/>
    </source>
</evidence>
<organism evidence="2 3">
    <name type="scientific">Hoeflea halophila</name>
    <dbReference type="NCBI Taxonomy" id="714899"/>
    <lineage>
        <taxon>Bacteria</taxon>
        <taxon>Pseudomonadati</taxon>
        <taxon>Pseudomonadota</taxon>
        <taxon>Alphaproteobacteria</taxon>
        <taxon>Hyphomicrobiales</taxon>
        <taxon>Rhizobiaceae</taxon>
        <taxon>Hoeflea</taxon>
    </lineage>
</organism>
<dbReference type="EMBL" id="OCPC01000002">
    <property type="protein sequence ID" value="SOE17141.1"/>
    <property type="molecule type" value="Genomic_DNA"/>
</dbReference>
<sequence length="204" mass="23308">MLDWIAKNSDSLQLVISLVTGIVWLAYLHIIWLGFRRQRQAVILINRSVAQDENARCFVTNMGAEPIYLLEVMAKLVTDDKSYVVKVTEREEVALDEVEDPVARTNQRPIKSGSFVDIGSFVDLLRRAEVRAGSDGLFDKVRQLELTVAAADGHAKHLVAARRKFQAEWKDGKPYFVPETLMTDQIRNIVQRRKINAMLEERIE</sequence>
<accession>A0A286IAP4</accession>
<dbReference type="AlphaFoldDB" id="A0A286IAP4"/>